<keyword evidence="2" id="KW-0500">Molybdenum</keyword>
<evidence type="ECO:0000313" key="9">
    <source>
        <dbReference type="Proteomes" id="UP000754644"/>
    </source>
</evidence>
<evidence type="ECO:0000256" key="3">
    <source>
        <dbReference type="ARBA" id="ARBA00022723"/>
    </source>
</evidence>
<dbReference type="InterPro" id="IPR008335">
    <property type="entry name" value="Mopterin_OxRdtase_euk"/>
</dbReference>
<dbReference type="GO" id="GO:0050310">
    <property type="term" value="F:sulfite dehydrogenase activity"/>
    <property type="evidence" value="ECO:0007669"/>
    <property type="project" value="UniProtKB-EC"/>
</dbReference>
<evidence type="ECO:0000259" key="6">
    <source>
        <dbReference type="Pfam" id="PF00174"/>
    </source>
</evidence>
<organism evidence="8 9">
    <name type="scientific">SAR86 cluster bacterium</name>
    <dbReference type="NCBI Taxonomy" id="2030880"/>
    <lineage>
        <taxon>Bacteria</taxon>
        <taxon>Pseudomonadati</taxon>
        <taxon>Pseudomonadota</taxon>
        <taxon>Gammaproteobacteria</taxon>
        <taxon>SAR86 cluster</taxon>
    </lineage>
</organism>
<keyword evidence="3" id="KW-0479">Metal-binding</keyword>
<evidence type="ECO:0000256" key="2">
    <source>
        <dbReference type="ARBA" id="ARBA00022505"/>
    </source>
</evidence>
<dbReference type="Gene3D" id="3.90.420.10">
    <property type="entry name" value="Oxidoreductase, molybdopterin-binding domain"/>
    <property type="match status" value="1"/>
</dbReference>
<evidence type="ECO:0000256" key="4">
    <source>
        <dbReference type="ARBA" id="ARBA00023002"/>
    </source>
</evidence>
<dbReference type="EC" id="1.8.2.1" evidence="8"/>
<dbReference type="SUPFAM" id="SSF81296">
    <property type="entry name" value="E set domains"/>
    <property type="match status" value="1"/>
</dbReference>
<dbReference type="PRINTS" id="PR00407">
    <property type="entry name" value="EUMOPTERIN"/>
</dbReference>
<dbReference type="NCBIfam" id="TIGR04555">
    <property type="entry name" value="sulfite_DH_soxC"/>
    <property type="match status" value="1"/>
</dbReference>
<dbReference type="GO" id="GO:0030151">
    <property type="term" value="F:molybdenum ion binding"/>
    <property type="evidence" value="ECO:0007669"/>
    <property type="project" value="InterPro"/>
</dbReference>
<keyword evidence="4 8" id="KW-0560">Oxidoreductase</keyword>
<feature type="domain" description="Oxidoreductase molybdopterin-binding" evidence="6">
    <location>
        <begin position="101"/>
        <end position="260"/>
    </location>
</feature>
<dbReference type="InterPro" id="IPR036374">
    <property type="entry name" value="OxRdtase_Mopterin-bd_sf"/>
</dbReference>
<feature type="domain" description="Moybdenum cofactor oxidoreductase dimerisation" evidence="7">
    <location>
        <begin position="287"/>
        <end position="385"/>
    </location>
</feature>
<sequence length="414" mass="44893">MDKDSINQVIEGGLLPRRALLKASALGLAGSFVVPVRASQDWMTHAGEPQGEYGQPSPFARLKREQTGGHPLGQAAGSSSTPLQDLNGTITPNSLHFERHHSGIPAIDPARHTLTIFGDVRRQLQFSYEDLLAYPMETHQYFLECSGNSFRNTLNAPLDLTAGSLNGLVSGAEWTGVPLHYLLDEAGIDSAARWVIAEGADAAGMTRSLPMKLALDNVMVALYQNGEPLRPAQGYPMRLFVPGSEGNISVKWLHSLKVQGMPAYTRDETAKYTELLTDGKAEMFSLAMGVKSLITSPSGKMTLNRKGIYEVTGLAWSGAGAIRGVEISADGGVNWEPAALQSDARPMALTRFRLPWRWVGQSSILQSRATDTQGNIQPTRTVALARYSAAGFYHYNGIQSWHISNAGVVKNVYV</sequence>
<dbReference type="SUPFAM" id="SSF56524">
    <property type="entry name" value="Oxidoreductase molybdopterin-binding domain"/>
    <property type="match status" value="1"/>
</dbReference>
<dbReference type="GO" id="GO:0043546">
    <property type="term" value="F:molybdopterin cofactor binding"/>
    <property type="evidence" value="ECO:0007669"/>
    <property type="project" value="TreeGrafter"/>
</dbReference>
<dbReference type="GO" id="GO:0006790">
    <property type="term" value="P:sulfur compound metabolic process"/>
    <property type="evidence" value="ECO:0007669"/>
    <property type="project" value="TreeGrafter"/>
</dbReference>
<evidence type="ECO:0000256" key="1">
    <source>
        <dbReference type="ARBA" id="ARBA00001924"/>
    </source>
</evidence>
<comment type="caution">
    <text evidence="8">The sequence shown here is derived from an EMBL/GenBank/DDBJ whole genome shotgun (WGS) entry which is preliminary data.</text>
</comment>
<dbReference type="PANTHER" id="PTHR19372:SF7">
    <property type="entry name" value="SULFITE OXIDASE, MITOCHONDRIAL"/>
    <property type="match status" value="1"/>
</dbReference>
<evidence type="ECO:0000313" key="8">
    <source>
        <dbReference type="EMBL" id="NQV64320.1"/>
    </source>
</evidence>
<accession>A0A973A7N6</accession>
<dbReference type="GO" id="GO:0020037">
    <property type="term" value="F:heme binding"/>
    <property type="evidence" value="ECO:0007669"/>
    <property type="project" value="TreeGrafter"/>
</dbReference>
<dbReference type="InterPro" id="IPR000572">
    <property type="entry name" value="OxRdtase_Mopterin-bd_dom"/>
</dbReference>
<reference evidence="8" key="1">
    <citation type="submission" date="2020-05" db="EMBL/GenBank/DDBJ databases">
        <title>Sulfur intermediates as new biogeochemical hubs in an aquatic model microbial ecosystem.</title>
        <authorList>
            <person name="Vigneron A."/>
        </authorList>
    </citation>
    <scope>NUCLEOTIDE SEQUENCE</scope>
    <source>
        <strain evidence="8">Bin.250</strain>
    </source>
</reference>
<evidence type="ECO:0000256" key="5">
    <source>
        <dbReference type="SAM" id="MobiDB-lite"/>
    </source>
</evidence>
<comment type="cofactor">
    <cofactor evidence="1">
        <name>Mo-molybdopterin</name>
        <dbReference type="ChEBI" id="CHEBI:71302"/>
    </cofactor>
</comment>
<dbReference type="PANTHER" id="PTHR19372">
    <property type="entry name" value="SULFITE REDUCTASE"/>
    <property type="match status" value="1"/>
</dbReference>
<dbReference type="Pfam" id="PF00174">
    <property type="entry name" value="Oxidored_molyb"/>
    <property type="match status" value="1"/>
</dbReference>
<name>A0A973A7N6_9GAMM</name>
<dbReference type="Pfam" id="PF03404">
    <property type="entry name" value="Mo-co_dimer"/>
    <property type="match status" value="1"/>
</dbReference>
<dbReference type="AlphaFoldDB" id="A0A973A7N6"/>
<dbReference type="InterPro" id="IPR005066">
    <property type="entry name" value="MoCF_OxRdtse_dimer"/>
</dbReference>
<dbReference type="InterPro" id="IPR014756">
    <property type="entry name" value="Ig_E-set"/>
</dbReference>
<dbReference type="EMBL" id="JABMOJ010000109">
    <property type="protein sequence ID" value="NQV64320.1"/>
    <property type="molecule type" value="Genomic_DNA"/>
</dbReference>
<dbReference type="GO" id="GO:0008482">
    <property type="term" value="F:sulfite oxidase activity"/>
    <property type="evidence" value="ECO:0007669"/>
    <property type="project" value="TreeGrafter"/>
</dbReference>
<dbReference type="Proteomes" id="UP000754644">
    <property type="component" value="Unassembled WGS sequence"/>
</dbReference>
<dbReference type="InterPro" id="IPR030835">
    <property type="entry name" value="Sulfite_DH_SoxC"/>
</dbReference>
<gene>
    <name evidence="8" type="primary">soxC</name>
    <name evidence="8" type="ORF">HQ497_03045</name>
</gene>
<dbReference type="Gene3D" id="2.60.40.650">
    <property type="match status" value="1"/>
</dbReference>
<evidence type="ECO:0000259" key="7">
    <source>
        <dbReference type="Pfam" id="PF03404"/>
    </source>
</evidence>
<proteinExistence type="predicted"/>
<protein>
    <submittedName>
        <fullName evidence="8">Sulfite dehydrogenase</fullName>
        <ecNumber evidence="8">1.8.2.1</ecNumber>
    </submittedName>
</protein>
<feature type="region of interest" description="Disordered" evidence="5">
    <location>
        <begin position="46"/>
        <end position="84"/>
    </location>
</feature>